<feature type="domain" description="Phosphodiester glycosidase" evidence="2">
    <location>
        <begin position="85"/>
        <end position="234"/>
    </location>
</feature>
<dbReference type="STRING" id="1280953.HOC_08929"/>
<keyword evidence="1" id="KW-0732">Signal</keyword>
<dbReference type="EMBL" id="ARYL01000011">
    <property type="protein sequence ID" value="KDA02808.1"/>
    <property type="molecule type" value="Genomic_DNA"/>
</dbReference>
<dbReference type="InterPro" id="IPR018711">
    <property type="entry name" value="NAGPA"/>
</dbReference>
<dbReference type="PROSITE" id="PS51257">
    <property type="entry name" value="PROKAR_LIPOPROTEIN"/>
    <property type="match status" value="1"/>
</dbReference>
<name>A0A059G8L5_9PROT</name>
<evidence type="ECO:0000313" key="4">
    <source>
        <dbReference type="Proteomes" id="UP000024942"/>
    </source>
</evidence>
<evidence type="ECO:0000256" key="1">
    <source>
        <dbReference type="SAM" id="SignalP"/>
    </source>
</evidence>
<keyword evidence="3" id="KW-0449">Lipoprotein</keyword>
<dbReference type="Proteomes" id="UP000024942">
    <property type="component" value="Unassembled WGS sequence"/>
</dbReference>
<dbReference type="Pfam" id="PF09992">
    <property type="entry name" value="NAGPA"/>
    <property type="match status" value="1"/>
</dbReference>
<dbReference type="OrthoDB" id="5515706at2"/>
<accession>A0A059G8L5</accession>
<evidence type="ECO:0000259" key="2">
    <source>
        <dbReference type="Pfam" id="PF09992"/>
    </source>
</evidence>
<feature type="chain" id="PRO_5001573110" evidence="1">
    <location>
        <begin position="33"/>
        <end position="258"/>
    </location>
</feature>
<dbReference type="PATRIC" id="fig|1280953.3.peg.1804"/>
<evidence type="ECO:0000313" key="3">
    <source>
        <dbReference type="EMBL" id="KDA02808.1"/>
    </source>
</evidence>
<sequence>MVHEYPRKPLGILLGALALALLVACKPPAAHACNPVTFDATPYTVCAYDVATTDIRLFLTHPDGAPYAQFDRLRDTLQSDGYALAFAMNGGMYHDDRRAVGLYVEDGVQLAPLVKSAGPGNFGMLPNGVFWIDGGAAGVTETNAYAARFDAAPPRYASQSGPMLVLDGQLHPDFNENGPSKKRRNGVGLSADGKTLYFAISDTAVNFHSFARLFRDQLGTPNALYLDGVVSRLYAADLQRDEPGLDLGPIVAVVTDAP</sequence>
<comment type="caution">
    <text evidence="3">The sequence shown here is derived from an EMBL/GenBank/DDBJ whole genome shotgun (WGS) entry which is preliminary data.</text>
</comment>
<dbReference type="RefSeq" id="WP_084146226.1">
    <property type="nucleotide sequence ID" value="NZ_ARYL01000011.1"/>
</dbReference>
<keyword evidence="4" id="KW-1185">Reference proteome</keyword>
<proteinExistence type="predicted"/>
<feature type="signal peptide" evidence="1">
    <location>
        <begin position="1"/>
        <end position="32"/>
    </location>
</feature>
<dbReference type="AlphaFoldDB" id="A0A059G8L5"/>
<organism evidence="3 4">
    <name type="scientific">Hyphomonas oceanitis SCH89</name>
    <dbReference type="NCBI Taxonomy" id="1280953"/>
    <lineage>
        <taxon>Bacteria</taxon>
        <taxon>Pseudomonadati</taxon>
        <taxon>Pseudomonadota</taxon>
        <taxon>Alphaproteobacteria</taxon>
        <taxon>Hyphomonadales</taxon>
        <taxon>Hyphomonadaceae</taxon>
        <taxon>Hyphomonas</taxon>
    </lineage>
</organism>
<protein>
    <submittedName>
        <fullName evidence="3">Putative lipoprotein</fullName>
    </submittedName>
</protein>
<reference evidence="3 4" key="1">
    <citation type="journal article" date="2014" name="Antonie Van Leeuwenhoek">
        <title>Hyphomonas beringensis sp. nov. and Hyphomonas chukchiensis sp. nov., isolated from surface seawater of the Bering Sea and Chukchi Sea.</title>
        <authorList>
            <person name="Li C."/>
            <person name="Lai Q."/>
            <person name="Li G."/>
            <person name="Dong C."/>
            <person name="Wang J."/>
            <person name="Liao Y."/>
            <person name="Shao Z."/>
        </authorList>
    </citation>
    <scope>NUCLEOTIDE SEQUENCE [LARGE SCALE GENOMIC DNA]</scope>
    <source>
        <strain evidence="3 4">SCH89</strain>
    </source>
</reference>
<dbReference type="eggNOG" id="COG3698">
    <property type="taxonomic scope" value="Bacteria"/>
</dbReference>
<gene>
    <name evidence="3" type="ORF">HOC_08929</name>
</gene>